<keyword evidence="3" id="KW-1003">Cell membrane</keyword>
<evidence type="ECO:0000259" key="11">
    <source>
        <dbReference type="PROSITE" id="PS50883"/>
    </source>
</evidence>
<evidence type="ECO:0000256" key="6">
    <source>
        <dbReference type="ARBA" id="ARBA00022801"/>
    </source>
</evidence>
<feature type="transmembrane region" description="Helical" evidence="10">
    <location>
        <begin position="231"/>
        <end position="249"/>
    </location>
</feature>
<geneLocation type="plasmid" evidence="12 13">
    <name>P1</name>
</geneLocation>
<keyword evidence="6" id="KW-0378">Hydrolase</keyword>
<dbReference type="GO" id="GO:0005886">
    <property type="term" value="C:plasma membrane"/>
    <property type="evidence" value="ECO:0007669"/>
    <property type="project" value="UniProtKB-SubCell"/>
</dbReference>
<evidence type="ECO:0000256" key="9">
    <source>
        <dbReference type="ARBA" id="ARBA00034290"/>
    </source>
</evidence>
<evidence type="ECO:0000256" key="10">
    <source>
        <dbReference type="SAM" id="Phobius"/>
    </source>
</evidence>
<evidence type="ECO:0000256" key="5">
    <source>
        <dbReference type="ARBA" id="ARBA00022692"/>
    </source>
</evidence>
<dbReference type="PROSITE" id="PS50883">
    <property type="entry name" value="EAL"/>
    <property type="match status" value="1"/>
</dbReference>
<evidence type="ECO:0000313" key="13">
    <source>
        <dbReference type="Proteomes" id="UP000789617"/>
    </source>
</evidence>
<dbReference type="Gene3D" id="3.20.20.450">
    <property type="entry name" value="EAL domain"/>
    <property type="match status" value="1"/>
</dbReference>
<dbReference type="PANTHER" id="PTHR33121">
    <property type="entry name" value="CYCLIC DI-GMP PHOSPHODIESTERASE PDEF"/>
    <property type="match status" value="1"/>
</dbReference>
<evidence type="ECO:0000256" key="8">
    <source>
        <dbReference type="ARBA" id="ARBA00023136"/>
    </source>
</evidence>
<dbReference type="PANTHER" id="PTHR33121:SF81">
    <property type="entry name" value="CYCLIC DI-GMP PHOSPHODIESTERASE PDEB-RELATED"/>
    <property type="match status" value="1"/>
</dbReference>
<dbReference type="Pfam" id="PF12792">
    <property type="entry name" value="CSS-motif"/>
    <property type="match status" value="1"/>
</dbReference>
<accession>A0A9P0VKI1</accession>
<dbReference type="InterPro" id="IPR001633">
    <property type="entry name" value="EAL_dom"/>
</dbReference>
<evidence type="ECO:0000256" key="4">
    <source>
        <dbReference type="ARBA" id="ARBA00022636"/>
    </source>
</evidence>
<dbReference type="AlphaFoldDB" id="A0A9P0VKI1"/>
<protein>
    <recommendedName>
        <fullName evidence="2">cyclic-guanylate-specific phosphodiesterase</fullName>
        <ecNumber evidence="2">3.1.4.52</ecNumber>
    </recommendedName>
</protein>
<dbReference type="SUPFAM" id="SSF141868">
    <property type="entry name" value="EAL domain-like"/>
    <property type="match status" value="1"/>
</dbReference>
<name>A0A9P0VKI1_KLEVA</name>
<evidence type="ECO:0000256" key="7">
    <source>
        <dbReference type="ARBA" id="ARBA00022989"/>
    </source>
</evidence>
<gene>
    <name evidence="12" type="ORF">AN2335V1_4914</name>
</gene>
<keyword evidence="12" id="KW-0614">Plasmid</keyword>
<reference evidence="12" key="1">
    <citation type="submission" date="2022-05" db="EMBL/GenBank/DDBJ databases">
        <authorList>
            <person name="Alioto T."/>
            <person name="Alioto T."/>
            <person name="Gomez Garrido J."/>
        </authorList>
    </citation>
    <scope>NUCLEOTIDE SEQUENCE</scope>
    <source>
        <strain evidence="12">0</strain>
        <plasmid evidence="12">P1</plasmid>
    </source>
</reference>
<dbReference type="InterPro" id="IPR050706">
    <property type="entry name" value="Cyclic-di-GMP_PDE-like"/>
</dbReference>
<dbReference type="InterPro" id="IPR035919">
    <property type="entry name" value="EAL_sf"/>
</dbReference>
<organism evidence="12 13">
    <name type="scientific">Klebsiella variicola</name>
    <dbReference type="NCBI Taxonomy" id="244366"/>
    <lineage>
        <taxon>Bacteria</taxon>
        <taxon>Pseudomonadati</taxon>
        <taxon>Pseudomonadota</taxon>
        <taxon>Gammaproteobacteria</taxon>
        <taxon>Enterobacterales</taxon>
        <taxon>Enterobacteriaceae</taxon>
        <taxon>Klebsiella/Raoultella group</taxon>
        <taxon>Klebsiella</taxon>
        <taxon>Klebsiella pneumoniae complex</taxon>
    </lineage>
</organism>
<evidence type="ECO:0000256" key="1">
    <source>
        <dbReference type="ARBA" id="ARBA00004651"/>
    </source>
</evidence>
<dbReference type="Proteomes" id="UP000789617">
    <property type="component" value="Plasmid P1"/>
</dbReference>
<comment type="catalytic activity">
    <reaction evidence="9">
        <text>3',3'-c-di-GMP + H2O = 5'-phosphoguanylyl(3'-&gt;5')guanosine + H(+)</text>
        <dbReference type="Rhea" id="RHEA:24902"/>
        <dbReference type="ChEBI" id="CHEBI:15377"/>
        <dbReference type="ChEBI" id="CHEBI:15378"/>
        <dbReference type="ChEBI" id="CHEBI:58754"/>
        <dbReference type="ChEBI" id="CHEBI:58805"/>
        <dbReference type="EC" id="3.1.4.52"/>
    </reaction>
</comment>
<keyword evidence="4" id="KW-0973">c-di-GMP</keyword>
<keyword evidence="5 10" id="KW-0812">Transmembrane</keyword>
<dbReference type="SMART" id="SM00052">
    <property type="entry name" value="EAL"/>
    <property type="match status" value="1"/>
</dbReference>
<sequence length="514" mass="56923">MKKRNISILTVSLLVPFLLCVLLSVGMAMRELKRDTAVTADILLSQVDHVTGLARNAARITAGMADRPCADILEKITATSAFTPYIRSTGLIRDDALVCSSVTGARVQDVRQVYGPDLDARTEDGKIFTLPGTLSVPGQAAIIYASRADNGMIAFSVVDARYFIDLMDSLDDENHAVFHLQFSSGPAISSPDNAGRHTPAFRAEFRSPASQARLQVETPLQSLRHYVLRNLLFLGPLFLLLSLAVMYLWRRWQTRQMSLAEEIEKGIARGEFSVHYQPVCETTSGMSTGAEALIRWQRRDGRTISPAVFIRAAEENGTIIPLTRHLFELIIQDVQKWKVSAPFHLSVNIAAAHLQQPSFITDVLRLWVALDHDFCLVLEITERSLVEDTALAAEKLNALREKGCQVAVDDFGTGYCSLSLLQSLPVDYLKIDKSFIDTLTSAGADTPILDTIVTLSQRLGLATIAEGISTAHQAEWLQANNVPYVQGYFYARPMPAPAFYQWYTGQRARRPQVP</sequence>
<dbReference type="Pfam" id="PF00563">
    <property type="entry name" value="EAL"/>
    <property type="match status" value="1"/>
</dbReference>
<keyword evidence="7 10" id="KW-1133">Transmembrane helix</keyword>
<keyword evidence="13" id="KW-1185">Reference proteome</keyword>
<keyword evidence="8 10" id="KW-0472">Membrane</keyword>
<dbReference type="RefSeq" id="WP_179153933.1">
    <property type="nucleotide sequence ID" value="NZ_JAAFAQ010000011.1"/>
</dbReference>
<dbReference type="EMBL" id="OW969750">
    <property type="protein sequence ID" value="CAH6255607.1"/>
    <property type="molecule type" value="Genomic_DNA"/>
</dbReference>
<dbReference type="EC" id="3.1.4.52" evidence="2"/>
<comment type="subcellular location">
    <subcellularLocation>
        <location evidence="1">Cell membrane</location>
        <topology evidence="1">Multi-pass membrane protein</topology>
    </subcellularLocation>
</comment>
<dbReference type="CDD" id="cd01948">
    <property type="entry name" value="EAL"/>
    <property type="match status" value="1"/>
</dbReference>
<dbReference type="InterPro" id="IPR024744">
    <property type="entry name" value="CSS-motif_dom"/>
</dbReference>
<dbReference type="GO" id="GO:0071111">
    <property type="term" value="F:cyclic-guanylate-specific phosphodiesterase activity"/>
    <property type="evidence" value="ECO:0007669"/>
    <property type="project" value="UniProtKB-EC"/>
</dbReference>
<feature type="domain" description="EAL" evidence="11">
    <location>
        <begin position="256"/>
        <end position="507"/>
    </location>
</feature>
<evidence type="ECO:0000313" key="12">
    <source>
        <dbReference type="EMBL" id="CAH6255607.1"/>
    </source>
</evidence>
<evidence type="ECO:0000256" key="2">
    <source>
        <dbReference type="ARBA" id="ARBA00012282"/>
    </source>
</evidence>
<evidence type="ECO:0000256" key="3">
    <source>
        <dbReference type="ARBA" id="ARBA00022475"/>
    </source>
</evidence>
<proteinExistence type="predicted"/>